<dbReference type="NCBIfam" id="TIGR01995">
    <property type="entry name" value="PTS-II-ABC-beta"/>
    <property type="match status" value="1"/>
</dbReference>
<dbReference type="RefSeq" id="WP_307406799.1">
    <property type="nucleotide sequence ID" value="NZ_JAUSUR010000002.1"/>
</dbReference>
<evidence type="ECO:0000256" key="11">
    <source>
        <dbReference type="PROSITE-ProRule" id="PRU00421"/>
    </source>
</evidence>
<protein>
    <submittedName>
        <fullName evidence="16">PTS system beta-glucosides-specific IIC component</fullName>
    </submittedName>
</protein>
<feature type="transmembrane region" description="Helical" evidence="12">
    <location>
        <begin position="174"/>
        <end position="199"/>
    </location>
</feature>
<dbReference type="PROSITE" id="PS51093">
    <property type="entry name" value="PTS_EIIA_TYPE_1"/>
    <property type="match status" value="1"/>
</dbReference>
<dbReference type="InterPro" id="IPR001127">
    <property type="entry name" value="PTS_EIIA_1_perm"/>
</dbReference>
<evidence type="ECO:0000256" key="1">
    <source>
        <dbReference type="ARBA" id="ARBA00004651"/>
    </source>
</evidence>
<dbReference type="CDD" id="cd00212">
    <property type="entry name" value="PTS_IIB_glc"/>
    <property type="match status" value="1"/>
</dbReference>
<dbReference type="Gene3D" id="2.70.70.10">
    <property type="entry name" value="Glucose Permease (Domain IIA)"/>
    <property type="match status" value="1"/>
</dbReference>
<dbReference type="Proteomes" id="UP001230220">
    <property type="component" value="Unassembled WGS sequence"/>
</dbReference>
<dbReference type="PANTHER" id="PTHR30175:SF1">
    <property type="entry name" value="PTS SYSTEM ARBUTIN-, CELLOBIOSE-, AND SALICIN-SPECIFIC EIIBC COMPONENT-RELATED"/>
    <property type="match status" value="1"/>
</dbReference>
<dbReference type="InterPro" id="IPR003352">
    <property type="entry name" value="PTS_EIIC"/>
</dbReference>
<evidence type="ECO:0000256" key="2">
    <source>
        <dbReference type="ARBA" id="ARBA00022448"/>
    </source>
</evidence>
<evidence type="ECO:0000259" key="13">
    <source>
        <dbReference type="PROSITE" id="PS51093"/>
    </source>
</evidence>
<dbReference type="Pfam" id="PF00358">
    <property type="entry name" value="PTS_EIIA_1"/>
    <property type="match status" value="1"/>
</dbReference>
<comment type="caution">
    <text evidence="16">The sequence shown here is derived from an EMBL/GenBank/DDBJ whole genome shotgun (WGS) entry which is preliminary data.</text>
</comment>
<feature type="transmembrane region" description="Helical" evidence="12">
    <location>
        <begin position="262"/>
        <end position="282"/>
    </location>
</feature>
<dbReference type="NCBIfam" id="TIGR00830">
    <property type="entry name" value="PTBA"/>
    <property type="match status" value="1"/>
</dbReference>
<dbReference type="InterPro" id="IPR011297">
    <property type="entry name" value="PTS_IIABC_b_glu"/>
</dbReference>
<keyword evidence="17" id="KW-1185">Reference proteome</keyword>
<keyword evidence="6" id="KW-0598">Phosphotransferase system</keyword>
<evidence type="ECO:0000259" key="14">
    <source>
        <dbReference type="PROSITE" id="PS51098"/>
    </source>
</evidence>
<feature type="transmembrane region" description="Helical" evidence="12">
    <location>
        <begin position="320"/>
        <end position="340"/>
    </location>
</feature>
<dbReference type="PROSITE" id="PS00371">
    <property type="entry name" value="PTS_EIIA_TYPE_1_HIS"/>
    <property type="match status" value="1"/>
</dbReference>
<gene>
    <name evidence="16" type="ORF">J2S15_001440</name>
</gene>
<dbReference type="Gene3D" id="3.30.1360.60">
    <property type="entry name" value="Glucose permease domain IIB"/>
    <property type="match status" value="1"/>
</dbReference>
<evidence type="ECO:0000256" key="3">
    <source>
        <dbReference type="ARBA" id="ARBA00022475"/>
    </source>
</evidence>
<proteinExistence type="predicted"/>
<keyword evidence="7 12" id="KW-0812">Transmembrane</keyword>
<feature type="transmembrane region" description="Helical" evidence="12">
    <location>
        <begin position="142"/>
        <end position="162"/>
    </location>
</feature>
<dbReference type="InterPro" id="IPR018113">
    <property type="entry name" value="PTrfase_EIIB_Cys"/>
</dbReference>
<dbReference type="PANTHER" id="PTHR30175">
    <property type="entry name" value="PHOSPHOTRANSFERASE SYSTEM TRANSPORT PROTEIN"/>
    <property type="match status" value="1"/>
</dbReference>
<comment type="subcellular location">
    <subcellularLocation>
        <location evidence="1">Cell membrane</location>
        <topology evidence="1">Multi-pass membrane protein</topology>
    </subcellularLocation>
</comment>
<dbReference type="SUPFAM" id="SSF51261">
    <property type="entry name" value="Duplicated hybrid motif"/>
    <property type="match status" value="1"/>
</dbReference>
<feature type="transmembrane region" description="Helical" evidence="12">
    <location>
        <begin position="289"/>
        <end position="308"/>
    </location>
</feature>
<evidence type="ECO:0000313" key="17">
    <source>
        <dbReference type="Proteomes" id="UP001230220"/>
    </source>
</evidence>
<accession>A0ABU0E2G8</accession>
<dbReference type="EMBL" id="JAUSUR010000002">
    <property type="protein sequence ID" value="MDQ0360695.1"/>
    <property type="molecule type" value="Genomic_DNA"/>
</dbReference>
<keyword evidence="10 12" id="KW-0472">Membrane</keyword>
<organism evidence="16 17">
    <name type="scientific">Breznakia pachnodae</name>
    <dbReference type="NCBI Taxonomy" id="265178"/>
    <lineage>
        <taxon>Bacteria</taxon>
        <taxon>Bacillati</taxon>
        <taxon>Bacillota</taxon>
        <taxon>Erysipelotrichia</taxon>
        <taxon>Erysipelotrichales</taxon>
        <taxon>Erysipelotrichaceae</taxon>
        <taxon>Breznakia</taxon>
    </lineage>
</organism>
<evidence type="ECO:0000256" key="4">
    <source>
        <dbReference type="ARBA" id="ARBA00022597"/>
    </source>
</evidence>
<keyword evidence="8" id="KW-0418">Kinase</keyword>
<keyword evidence="2" id="KW-0813">Transport</keyword>
<feature type="transmembrane region" description="Helical" evidence="12">
    <location>
        <begin position="205"/>
        <end position="223"/>
    </location>
</feature>
<evidence type="ECO:0000256" key="12">
    <source>
        <dbReference type="SAM" id="Phobius"/>
    </source>
</evidence>
<evidence type="ECO:0000256" key="9">
    <source>
        <dbReference type="ARBA" id="ARBA00022989"/>
    </source>
</evidence>
<dbReference type="InterPro" id="IPR036878">
    <property type="entry name" value="Glu_permease_IIB"/>
</dbReference>
<feature type="transmembrane region" description="Helical" evidence="12">
    <location>
        <begin position="422"/>
        <end position="443"/>
    </location>
</feature>
<feature type="domain" description="PTS EIIA type-1" evidence="13">
    <location>
        <begin position="477"/>
        <end position="581"/>
    </location>
</feature>
<feature type="domain" description="PTS EIIB type-1" evidence="14">
    <location>
        <begin position="4"/>
        <end position="88"/>
    </location>
</feature>
<dbReference type="InterPro" id="IPR013013">
    <property type="entry name" value="PTS_EIIC_1"/>
</dbReference>
<dbReference type="InterPro" id="IPR011055">
    <property type="entry name" value="Dup_hybrid_motif"/>
</dbReference>
<evidence type="ECO:0000256" key="5">
    <source>
        <dbReference type="ARBA" id="ARBA00022679"/>
    </source>
</evidence>
<evidence type="ECO:0000259" key="15">
    <source>
        <dbReference type="PROSITE" id="PS51103"/>
    </source>
</evidence>
<evidence type="ECO:0000256" key="10">
    <source>
        <dbReference type="ARBA" id="ARBA00023136"/>
    </source>
</evidence>
<feature type="transmembrane region" description="Helical" evidence="12">
    <location>
        <begin position="378"/>
        <end position="402"/>
    </location>
</feature>
<evidence type="ECO:0000313" key="16">
    <source>
        <dbReference type="EMBL" id="MDQ0360695.1"/>
    </source>
</evidence>
<keyword evidence="5" id="KW-0808">Transferase</keyword>
<feature type="active site" description="Phosphocysteine intermediate; for EIIB activity" evidence="11">
    <location>
        <position position="26"/>
    </location>
</feature>
<evidence type="ECO:0000256" key="8">
    <source>
        <dbReference type="ARBA" id="ARBA00022777"/>
    </source>
</evidence>
<dbReference type="PROSITE" id="PS51103">
    <property type="entry name" value="PTS_EIIC_TYPE_1"/>
    <property type="match status" value="1"/>
</dbReference>
<dbReference type="SUPFAM" id="SSF55604">
    <property type="entry name" value="Glucose permease domain IIB"/>
    <property type="match status" value="1"/>
</dbReference>
<sequence>MNFKETAKTIINLVGGQENIISLTYCVTRLRFELKDQSKANIKELEDTDGVIVIGIVSTDMLFQIIIGTEVAHVYDEIINQTTLINKNTKSSTKKMNPFKTALDLLINGINPIIPLFMISGVLTALLTVLKLTGILQEDSSTYIVLSAIQTSIFFFLPIFIANAVALKLNTNPYLAMALATVLVSTSINGVEGLGLFGVGVPTVTYSNSILPIIMAVWFMSFIEKKTEKYINEKIRFIIQPVFLIVITLSVTLFIFGPLGTWVGNGLGYIFDFIGNTVGYWLVIPLTAIIYPFLIISGTAGFMIPIIFTNLAELGYDPLISPIGQAADMAVAGATLAIALRAHKTQVKQLAFATGTSALLGVTEPANYGVLMKYKRPYVATAIGGGLGGLFAGIFGLRTYALTSSIIGLPAYIAGENPMGNFYVACGTVAISFGVSFLISYFYSLTPENNPKNGMLDTFKVFAPITGKVIPLSEVNDRVFSSESIGKGIAIKPKSNVLVAPFDAIVTTLFPTNHAIGLTTEDGLELLIHIGIDTVNLNGKWFNPKIKAGEKVTAGQTLIEFDYEEIEKEGYDNVVMFIVTNTDDYKNVITVDAKDIKVNELMLSIEIKEAS</sequence>
<feature type="transmembrane region" description="Helical" evidence="12">
    <location>
        <begin position="235"/>
        <end position="256"/>
    </location>
</feature>
<reference evidence="16 17" key="1">
    <citation type="submission" date="2023-07" db="EMBL/GenBank/DDBJ databases">
        <title>Genomic Encyclopedia of Type Strains, Phase IV (KMG-IV): sequencing the most valuable type-strain genomes for metagenomic binning, comparative biology and taxonomic classification.</title>
        <authorList>
            <person name="Goeker M."/>
        </authorList>
    </citation>
    <scope>NUCLEOTIDE SEQUENCE [LARGE SCALE GENOMIC DNA]</scope>
    <source>
        <strain evidence="16 17">DSM 16784</strain>
    </source>
</reference>
<feature type="domain" description="PTS EIIC type-1" evidence="15">
    <location>
        <begin position="117"/>
        <end position="457"/>
    </location>
</feature>
<keyword evidence="3" id="KW-1003">Cell membrane</keyword>
<evidence type="ECO:0000256" key="7">
    <source>
        <dbReference type="ARBA" id="ARBA00022692"/>
    </source>
</evidence>
<dbReference type="Pfam" id="PF02378">
    <property type="entry name" value="PTS_EIIC"/>
    <property type="match status" value="1"/>
</dbReference>
<dbReference type="InterPro" id="IPR001996">
    <property type="entry name" value="PTS_IIB_1"/>
</dbReference>
<keyword evidence="9 12" id="KW-1133">Transmembrane helix</keyword>
<dbReference type="PROSITE" id="PS51098">
    <property type="entry name" value="PTS_EIIB_TYPE_1"/>
    <property type="match status" value="1"/>
</dbReference>
<evidence type="ECO:0000256" key="6">
    <source>
        <dbReference type="ARBA" id="ARBA00022683"/>
    </source>
</evidence>
<feature type="transmembrane region" description="Helical" evidence="12">
    <location>
        <begin position="105"/>
        <end position="130"/>
    </location>
</feature>
<dbReference type="Pfam" id="PF00367">
    <property type="entry name" value="PTS_EIIB"/>
    <property type="match status" value="1"/>
</dbReference>
<name>A0ABU0E2G8_9FIRM</name>
<dbReference type="PROSITE" id="PS01035">
    <property type="entry name" value="PTS_EIIB_TYPE_1_CYS"/>
    <property type="match status" value="1"/>
</dbReference>
<keyword evidence="4" id="KW-0762">Sugar transport</keyword>
<dbReference type="InterPro" id="IPR050558">
    <property type="entry name" value="PTS_Sugar-Specific_Components"/>
</dbReference>